<dbReference type="EMBL" id="JAAAUY010000506">
    <property type="protein sequence ID" value="KAF9329090.1"/>
    <property type="molecule type" value="Genomic_DNA"/>
</dbReference>
<feature type="domain" description="Cation-transporting P-type ATPase C-terminal" evidence="4">
    <location>
        <begin position="18"/>
        <end position="139"/>
    </location>
</feature>
<organism evidence="5 6">
    <name type="scientific">Podila minutissima</name>
    <dbReference type="NCBI Taxonomy" id="64525"/>
    <lineage>
        <taxon>Eukaryota</taxon>
        <taxon>Fungi</taxon>
        <taxon>Fungi incertae sedis</taxon>
        <taxon>Mucoromycota</taxon>
        <taxon>Mortierellomycotina</taxon>
        <taxon>Mortierellomycetes</taxon>
        <taxon>Mortierellales</taxon>
        <taxon>Mortierellaceae</taxon>
        <taxon>Podila</taxon>
    </lineage>
</organism>
<evidence type="ECO:0000256" key="1">
    <source>
        <dbReference type="ARBA" id="ARBA00004651"/>
    </source>
</evidence>
<dbReference type="Pfam" id="PF00689">
    <property type="entry name" value="Cation_ATPase_C"/>
    <property type="match status" value="1"/>
</dbReference>
<dbReference type="Proteomes" id="UP000696485">
    <property type="component" value="Unassembled WGS sequence"/>
</dbReference>
<dbReference type="InterPro" id="IPR006068">
    <property type="entry name" value="ATPase_P-typ_cation-transptr_C"/>
</dbReference>
<evidence type="ECO:0000313" key="6">
    <source>
        <dbReference type="Proteomes" id="UP000696485"/>
    </source>
</evidence>
<evidence type="ECO:0000256" key="2">
    <source>
        <dbReference type="ARBA" id="ARBA00022475"/>
    </source>
</evidence>
<dbReference type="InterPro" id="IPR050510">
    <property type="entry name" value="Cation_transp_ATPase_P-type"/>
</dbReference>
<protein>
    <recommendedName>
        <fullName evidence="4">Cation-transporting P-type ATPase C-terminal domain-containing protein</fullName>
    </recommendedName>
</protein>
<dbReference type="PANTHER" id="PTHR43294">
    <property type="entry name" value="SODIUM/POTASSIUM-TRANSPORTING ATPASE SUBUNIT ALPHA"/>
    <property type="match status" value="1"/>
</dbReference>
<keyword evidence="3" id="KW-0472">Membrane</keyword>
<keyword evidence="3" id="KW-0812">Transmembrane</keyword>
<dbReference type="GO" id="GO:0005886">
    <property type="term" value="C:plasma membrane"/>
    <property type="evidence" value="ECO:0007669"/>
    <property type="project" value="UniProtKB-SubCell"/>
</dbReference>
<dbReference type="Gene3D" id="1.20.1110.10">
    <property type="entry name" value="Calcium-transporting ATPase, transmembrane domain"/>
    <property type="match status" value="1"/>
</dbReference>
<evidence type="ECO:0000256" key="3">
    <source>
        <dbReference type="SAM" id="Phobius"/>
    </source>
</evidence>
<dbReference type="GO" id="GO:1902600">
    <property type="term" value="P:proton transmembrane transport"/>
    <property type="evidence" value="ECO:0007669"/>
    <property type="project" value="TreeGrafter"/>
</dbReference>
<dbReference type="PANTHER" id="PTHR43294:SF21">
    <property type="entry name" value="CATION TRANSPORTING ATPASE"/>
    <property type="match status" value="1"/>
</dbReference>
<reference evidence="5" key="1">
    <citation type="journal article" date="2020" name="Fungal Divers.">
        <title>Resolving the Mortierellaceae phylogeny through synthesis of multi-gene phylogenetics and phylogenomics.</title>
        <authorList>
            <person name="Vandepol N."/>
            <person name="Liber J."/>
            <person name="Desiro A."/>
            <person name="Na H."/>
            <person name="Kennedy M."/>
            <person name="Barry K."/>
            <person name="Grigoriev I.V."/>
            <person name="Miller A.N."/>
            <person name="O'Donnell K."/>
            <person name="Stajich J.E."/>
            <person name="Bonito G."/>
        </authorList>
    </citation>
    <scope>NUCLEOTIDE SEQUENCE</scope>
    <source>
        <strain evidence="5">NVP1</strain>
    </source>
</reference>
<dbReference type="GO" id="GO:1990573">
    <property type="term" value="P:potassium ion import across plasma membrane"/>
    <property type="evidence" value="ECO:0007669"/>
    <property type="project" value="TreeGrafter"/>
</dbReference>
<dbReference type="SUPFAM" id="SSF81665">
    <property type="entry name" value="Calcium ATPase, transmembrane domain M"/>
    <property type="match status" value="1"/>
</dbReference>
<dbReference type="GO" id="GO:0006883">
    <property type="term" value="P:intracellular sodium ion homeostasis"/>
    <property type="evidence" value="ECO:0007669"/>
    <property type="project" value="TreeGrafter"/>
</dbReference>
<gene>
    <name evidence="5" type="ORF">BG006_007824</name>
</gene>
<keyword evidence="2" id="KW-1003">Cell membrane</keyword>
<comment type="subcellular location">
    <subcellularLocation>
        <location evidence="1">Cell membrane</location>
        <topology evidence="1">Multi-pass membrane protein</topology>
    </subcellularLocation>
</comment>
<accession>A0A9P5VKE2</accession>
<name>A0A9P5VKE2_9FUNG</name>
<dbReference type="InterPro" id="IPR023298">
    <property type="entry name" value="ATPase_P-typ_TM_dom_sf"/>
</dbReference>
<keyword evidence="6" id="KW-1185">Reference proteome</keyword>
<dbReference type="GO" id="GO:0005391">
    <property type="term" value="F:P-type sodium:potassium-exchanging transporter activity"/>
    <property type="evidence" value="ECO:0007669"/>
    <property type="project" value="TreeGrafter"/>
</dbReference>
<dbReference type="GO" id="GO:0036376">
    <property type="term" value="P:sodium ion export across plasma membrane"/>
    <property type="evidence" value="ECO:0007669"/>
    <property type="project" value="TreeGrafter"/>
</dbReference>
<sequence>MLTAVYWRVRFEHTEDKILVDARLLLWAYLEVGIIETIDGLATFFTVFCQEGGITPAKAVQMQKDNQFSSGSPQENLDLLAKAQSCFFLWIMVMQLLNLFACKARHRLPFSKHMLPNMRTFWENFALCNDTHFVYLLIPMAFGVFIIFYATMRILFLRRFRPTTLNDEIVKLNMFPMIRSIGSKTIPAPTA</sequence>
<comment type="caution">
    <text evidence="5">The sequence shown here is derived from an EMBL/GenBank/DDBJ whole genome shotgun (WGS) entry which is preliminary data.</text>
</comment>
<keyword evidence="3" id="KW-1133">Transmembrane helix</keyword>
<dbReference type="GO" id="GO:0030007">
    <property type="term" value="P:intracellular potassium ion homeostasis"/>
    <property type="evidence" value="ECO:0007669"/>
    <property type="project" value="TreeGrafter"/>
</dbReference>
<dbReference type="AlphaFoldDB" id="A0A9P5VKE2"/>
<feature type="transmembrane region" description="Helical" evidence="3">
    <location>
        <begin position="132"/>
        <end position="151"/>
    </location>
</feature>
<evidence type="ECO:0000259" key="4">
    <source>
        <dbReference type="Pfam" id="PF00689"/>
    </source>
</evidence>
<proteinExistence type="predicted"/>
<feature type="transmembrane region" description="Helical" evidence="3">
    <location>
        <begin position="87"/>
        <end position="106"/>
    </location>
</feature>
<evidence type="ECO:0000313" key="5">
    <source>
        <dbReference type="EMBL" id="KAF9329090.1"/>
    </source>
</evidence>